<proteinExistence type="inferred from homology"/>
<protein>
    <recommendedName>
        <fullName evidence="4">Peptidase M14 domain-containing protein</fullName>
    </recommendedName>
</protein>
<gene>
    <name evidence="5" type="ORF">O3G_MSEX006170</name>
</gene>
<evidence type="ECO:0000256" key="3">
    <source>
        <dbReference type="PROSITE-ProRule" id="PRU01379"/>
    </source>
</evidence>
<dbReference type="PROSITE" id="PS52035">
    <property type="entry name" value="PEPTIDASE_M14"/>
    <property type="match status" value="1"/>
</dbReference>
<dbReference type="PANTHER" id="PTHR11705:SF140">
    <property type="entry name" value="FI02848P-RELATED"/>
    <property type="match status" value="1"/>
</dbReference>
<dbReference type="SMART" id="SM00631">
    <property type="entry name" value="Zn_pept"/>
    <property type="match status" value="1"/>
</dbReference>
<dbReference type="PANTHER" id="PTHR11705">
    <property type="entry name" value="PROTEASE FAMILY M14 CARBOXYPEPTIDASE A,B"/>
    <property type="match status" value="1"/>
</dbReference>
<dbReference type="Proteomes" id="UP000791440">
    <property type="component" value="Unassembled WGS sequence"/>
</dbReference>
<evidence type="ECO:0000259" key="4">
    <source>
        <dbReference type="PROSITE" id="PS52035"/>
    </source>
</evidence>
<dbReference type="GO" id="GO:0006508">
    <property type="term" value="P:proteolysis"/>
    <property type="evidence" value="ECO:0007669"/>
    <property type="project" value="InterPro"/>
</dbReference>
<accession>A0A921Z2N2</accession>
<dbReference type="InterPro" id="IPR000834">
    <property type="entry name" value="Peptidase_M14"/>
</dbReference>
<dbReference type="GO" id="GO:0008270">
    <property type="term" value="F:zinc ion binding"/>
    <property type="evidence" value="ECO:0007669"/>
    <property type="project" value="InterPro"/>
</dbReference>
<comment type="similarity">
    <text evidence="2 3">Belongs to the peptidase M14 family.</text>
</comment>
<evidence type="ECO:0000256" key="2">
    <source>
        <dbReference type="ARBA" id="ARBA00005988"/>
    </source>
</evidence>
<dbReference type="EMBL" id="JH668377">
    <property type="protein sequence ID" value="KAG6449685.1"/>
    <property type="molecule type" value="Genomic_DNA"/>
</dbReference>
<comment type="caution">
    <text evidence="3">Lacks conserved residue(s) required for the propagation of feature annotation.</text>
</comment>
<evidence type="ECO:0000256" key="1">
    <source>
        <dbReference type="ARBA" id="ARBA00001947"/>
    </source>
</evidence>
<name>A0A921Z2N2_MANSE</name>
<evidence type="ECO:0000313" key="5">
    <source>
        <dbReference type="EMBL" id="KAG6449685.1"/>
    </source>
</evidence>
<dbReference type="GO" id="GO:0005615">
    <property type="term" value="C:extracellular space"/>
    <property type="evidence" value="ECO:0007669"/>
    <property type="project" value="TreeGrafter"/>
</dbReference>
<comment type="cofactor">
    <cofactor evidence="1">
        <name>Zn(2+)</name>
        <dbReference type="ChEBI" id="CHEBI:29105"/>
    </cofactor>
</comment>
<dbReference type="GO" id="GO:0004181">
    <property type="term" value="F:metallocarboxypeptidase activity"/>
    <property type="evidence" value="ECO:0007669"/>
    <property type="project" value="InterPro"/>
</dbReference>
<dbReference type="Pfam" id="PF00246">
    <property type="entry name" value="Peptidase_M14"/>
    <property type="match status" value="1"/>
</dbReference>
<reference evidence="5" key="1">
    <citation type="journal article" date="2016" name="Insect Biochem. Mol. Biol.">
        <title>Multifaceted biological insights from a draft genome sequence of the tobacco hornworm moth, Manduca sexta.</title>
        <authorList>
            <person name="Kanost M.R."/>
            <person name="Arrese E.L."/>
            <person name="Cao X."/>
            <person name="Chen Y.R."/>
            <person name="Chellapilla S."/>
            <person name="Goldsmith M.R."/>
            <person name="Grosse-Wilde E."/>
            <person name="Heckel D.G."/>
            <person name="Herndon N."/>
            <person name="Jiang H."/>
            <person name="Papanicolaou A."/>
            <person name="Qu J."/>
            <person name="Soulages J.L."/>
            <person name="Vogel H."/>
            <person name="Walters J."/>
            <person name="Waterhouse R.M."/>
            <person name="Ahn S.J."/>
            <person name="Almeida F.C."/>
            <person name="An C."/>
            <person name="Aqrawi P."/>
            <person name="Bretschneider A."/>
            <person name="Bryant W.B."/>
            <person name="Bucks S."/>
            <person name="Chao H."/>
            <person name="Chevignon G."/>
            <person name="Christen J.M."/>
            <person name="Clarke D.F."/>
            <person name="Dittmer N.T."/>
            <person name="Ferguson L.C.F."/>
            <person name="Garavelou S."/>
            <person name="Gordon K.H.J."/>
            <person name="Gunaratna R.T."/>
            <person name="Han Y."/>
            <person name="Hauser F."/>
            <person name="He Y."/>
            <person name="Heidel-Fischer H."/>
            <person name="Hirsh A."/>
            <person name="Hu Y."/>
            <person name="Jiang H."/>
            <person name="Kalra D."/>
            <person name="Klinner C."/>
            <person name="Konig C."/>
            <person name="Kovar C."/>
            <person name="Kroll A.R."/>
            <person name="Kuwar S.S."/>
            <person name="Lee S.L."/>
            <person name="Lehman R."/>
            <person name="Li K."/>
            <person name="Li Z."/>
            <person name="Liang H."/>
            <person name="Lovelace S."/>
            <person name="Lu Z."/>
            <person name="Mansfield J.H."/>
            <person name="McCulloch K.J."/>
            <person name="Mathew T."/>
            <person name="Morton B."/>
            <person name="Muzny D.M."/>
            <person name="Neunemann D."/>
            <person name="Ongeri F."/>
            <person name="Pauchet Y."/>
            <person name="Pu L.L."/>
            <person name="Pyrousis I."/>
            <person name="Rao X.J."/>
            <person name="Redding A."/>
            <person name="Roesel C."/>
            <person name="Sanchez-Gracia A."/>
            <person name="Schaack S."/>
            <person name="Shukla A."/>
            <person name="Tetreau G."/>
            <person name="Wang Y."/>
            <person name="Xiong G.H."/>
            <person name="Traut W."/>
            <person name="Walsh T.K."/>
            <person name="Worley K.C."/>
            <person name="Wu D."/>
            <person name="Wu W."/>
            <person name="Wu Y.Q."/>
            <person name="Zhang X."/>
            <person name="Zou Z."/>
            <person name="Zucker H."/>
            <person name="Briscoe A.D."/>
            <person name="Burmester T."/>
            <person name="Clem R.J."/>
            <person name="Feyereisen R."/>
            <person name="Grimmelikhuijzen C.J.P."/>
            <person name="Hamodrakas S.J."/>
            <person name="Hansson B.S."/>
            <person name="Huguet E."/>
            <person name="Jermiin L.S."/>
            <person name="Lan Q."/>
            <person name="Lehman H.K."/>
            <person name="Lorenzen M."/>
            <person name="Merzendorfer H."/>
            <person name="Michalopoulos I."/>
            <person name="Morton D.B."/>
            <person name="Muthukrishnan S."/>
            <person name="Oakeshott J.G."/>
            <person name="Palmer W."/>
            <person name="Park Y."/>
            <person name="Passarelli A.L."/>
            <person name="Rozas J."/>
            <person name="Schwartz L.M."/>
            <person name="Smith W."/>
            <person name="Southgate A."/>
            <person name="Vilcinskas A."/>
            <person name="Vogt R."/>
            <person name="Wang P."/>
            <person name="Werren J."/>
            <person name="Yu X.Q."/>
            <person name="Zhou J.J."/>
            <person name="Brown S.J."/>
            <person name="Scherer S.E."/>
            <person name="Richards S."/>
            <person name="Blissard G.W."/>
        </authorList>
    </citation>
    <scope>NUCLEOTIDE SEQUENCE</scope>
</reference>
<dbReference type="AlphaFoldDB" id="A0A921Z2N2"/>
<evidence type="ECO:0000313" key="6">
    <source>
        <dbReference type="Proteomes" id="UP000791440"/>
    </source>
</evidence>
<reference evidence="5" key="2">
    <citation type="submission" date="2020-12" db="EMBL/GenBank/DDBJ databases">
        <authorList>
            <person name="Kanost M."/>
        </authorList>
    </citation>
    <scope>NUCLEOTIDE SEQUENCE</scope>
</reference>
<feature type="domain" description="Peptidase M14" evidence="4">
    <location>
        <begin position="24"/>
        <end position="321"/>
    </location>
</feature>
<sequence length="337" mass="38364">MRPCYRDMLDTLLDREEAACIEDAAIGTSTITVFLKALKKYCGEHIEVNNEYVTYEGRHLYEVVLKSSKDSGRQEDQKPVLVLEAGQQGGTEPVMLALYVIEQLVACQEYNELIDKVRWVILPCTNPDGQEYARFNHMLWKKNLRPSDDRLSFGVDISRNFDTQWGSCPRVDSGFSQIFPGLAPASENETVFIKNVLSKYKKDAKVYASIKRDGHSIGYPYGYMKSNAPNNVLLIKVSGEVASKVNQRTGGVHLFLNNSIYELEGKPYCGHSVDYAYDLGIPLSFDMRVFLGNDNRIMTKFQTLPRGYETSLRNGYFSAIRELYNAIINEKKYGRIY</sequence>
<keyword evidence="6" id="KW-1185">Reference proteome</keyword>
<comment type="caution">
    <text evidence="5">The sequence shown here is derived from an EMBL/GenBank/DDBJ whole genome shotgun (WGS) entry which is preliminary data.</text>
</comment>
<organism evidence="5 6">
    <name type="scientific">Manduca sexta</name>
    <name type="common">Tobacco hawkmoth</name>
    <name type="synonym">Tobacco hornworm</name>
    <dbReference type="NCBI Taxonomy" id="7130"/>
    <lineage>
        <taxon>Eukaryota</taxon>
        <taxon>Metazoa</taxon>
        <taxon>Ecdysozoa</taxon>
        <taxon>Arthropoda</taxon>
        <taxon>Hexapoda</taxon>
        <taxon>Insecta</taxon>
        <taxon>Pterygota</taxon>
        <taxon>Neoptera</taxon>
        <taxon>Endopterygota</taxon>
        <taxon>Lepidoptera</taxon>
        <taxon>Glossata</taxon>
        <taxon>Ditrysia</taxon>
        <taxon>Bombycoidea</taxon>
        <taxon>Sphingidae</taxon>
        <taxon>Sphinginae</taxon>
        <taxon>Sphingini</taxon>
        <taxon>Manduca</taxon>
    </lineage>
</organism>